<feature type="compositionally biased region" description="Polar residues" evidence="1">
    <location>
        <begin position="1"/>
        <end position="11"/>
    </location>
</feature>
<feature type="region of interest" description="Disordered" evidence="1">
    <location>
        <begin position="1"/>
        <end position="44"/>
    </location>
</feature>
<protein>
    <submittedName>
        <fullName evidence="2">Uncharacterized protein</fullName>
    </submittedName>
</protein>
<dbReference type="EMBL" id="RXIC02000020">
    <property type="protein sequence ID" value="KAB1222249.1"/>
    <property type="molecule type" value="Genomic_DNA"/>
</dbReference>
<comment type="caution">
    <text evidence="2">The sequence shown here is derived from an EMBL/GenBank/DDBJ whole genome shotgun (WGS) entry which is preliminary data.</text>
</comment>
<dbReference type="AlphaFoldDB" id="A0A6A1WAI2"/>
<evidence type="ECO:0000256" key="1">
    <source>
        <dbReference type="SAM" id="MobiDB-lite"/>
    </source>
</evidence>
<sequence>MPKNSTGENQRPPQPAGYPNEDPQTKKKCCPRSKKKGDRGFIEGWKSPRFSHLTLGVPSNVSKNYSVPPESIKLLLEAIPPTVAQKSGATSSLLCAAVGSVKNASKIS</sequence>
<name>A0A6A1WAI2_9ROSI</name>
<organism evidence="2 3">
    <name type="scientific">Morella rubra</name>
    <name type="common">Chinese bayberry</name>
    <dbReference type="NCBI Taxonomy" id="262757"/>
    <lineage>
        <taxon>Eukaryota</taxon>
        <taxon>Viridiplantae</taxon>
        <taxon>Streptophyta</taxon>
        <taxon>Embryophyta</taxon>
        <taxon>Tracheophyta</taxon>
        <taxon>Spermatophyta</taxon>
        <taxon>Magnoliopsida</taxon>
        <taxon>eudicotyledons</taxon>
        <taxon>Gunneridae</taxon>
        <taxon>Pentapetalae</taxon>
        <taxon>rosids</taxon>
        <taxon>fabids</taxon>
        <taxon>Fagales</taxon>
        <taxon>Myricaceae</taxon>
        <taxon>Morella</taxon>
    </lineage>
</organism>
<evidence type="ECO:0000313" key="3">
    <source>
        <dbReference type="Proteomes" id="UP000516437"/>
    </source>
</evidence>
<keyword evidence="3" id="KW-1185">Reference proteome</keyword>
<dbReference type="Proteomes" id="UP000516437">
    <property type="component" value="Chromosome 2"/>
</dbReference>
<accession>A0A6A1WAI2</accession>
<feature type="compositionally biased region" description="Basic residues" evidence="1">
    <location>
        <begin position="26"/>
        <end position="37"/>
    </location>
</feature>
<evidence type="ECO:0000313" key="2">
    <source>
        <dbReference type="EMBL" id="KAB1222249.1"/>
    </source>
</evidence>
<gene>
    <name evidence="2" type="ORF">CJ030_MR2G001816</name>
</gene>
<reference evidence="2 3" key="1">
    <citation type="journal article" date="2019" name="Plant Biotechnol. J.">
        <title>The red bayberry genome and genetic basis of sex determination.</title>
        <authorList>
            <person name="Jia H.M."/>
            <person name="Jia H.J."/>
            <person name="Cai Q.L."/>
            <person name="Wang Y."/>
            <person name="Zhao H.B."/>
            <person name="Yang W.F."/>
            <person name="Wang G.Y."/>
            <person name="Li Y.H."/>
            <person name="Zhan D.L."/>
            <person name="Shen Y.T."/>
            <person name="Niu Q.F."/>
            <person name="Chang L."/>
            <person name="Qiu J."/>
            <person name="Zhao L."/>
            <person name="Xie H.B."/>
            <person name="Fu W.Y."/>
            <person name="Jin J."/>
            <person name="Li X.W."/>
            <person name="Jiao Y."/>
            <person name="Zhou C.C."/>
            <person name="Tu T."/>
            <person name="Chai C.Y."/>
            <person name="Gao J.L."/>
            <person name="Fan L.J."/>
            <person name="van de Weg E."/>
            <person name="Wang J.Y."/>
            <person name="Gao Z.S."/>
        </authorList>
    </citation>
    <scope>NUCLEOTIDE SEQUENCE [LARGE SCALE GENOMIC DNA]</scope>
    <source>
        <tissue evidence="2">Leaves</tissue>
    </source>
</reference>
<proteinExistence type="predicted"/>